<gene>
    <name evidence="8" type="ORF">APK87_48</name>
</gene>
<keyword evidence="5" id="KW-1160">Virus entry into host cell</keyword>
<feature type="region of interest" description="Disordered" evidence="7">
    <location>
        <begin position="530"/>
        <end position="555"/>
    </location>
</feature>
<dbReference type="GO" id="GO:0098996">
    <property type="term" value="P:symbiont entry into host cell via disruption of host cell glycocalyx"/>
    <property type="evidence" value="ECO:0007669"/>
    <property type="project" value="UniProtKB-KW"/>
</dbReference>
<dbReference type="SUPFAM" id="SSF51126">
    <property type="entry name" value="Pectin lyase-like"/>
    <property type="match status" value="1"/>
</dbReference>
<dbReference type="EMBL" id="MN604239">
    <property type="protein sequence ID" value="QGK90498.1"/>
    <property type="molecule type" value="Genomic_DNA"/>
</dbReference>
<reference evidence="8 9" key="1">
    <citation type="submission" date="2019-10" db="EMBL/GenBank/DDBJ databases">
        <authorList>
            <person name="Popova A.V."/>
            <person name="Shneider M.M."/>
            <person name="Mikhailova Y.V."/>
            <person name="Shagin D.A."/>
        </authorList>
    </citation>
    <scope>NUCLEOTIDE SEQUENCE [LARGE SCALE GENOMIC DNA]</scope>
</reference>
<evidence type="ECO:0000256" key="4">
    <source>
        <dbReference type="ARBA" id="ARBA00022844"/>
    </source>
</evidence>
<dbReference type="GO" id="GO:0098015">
    <property type="term" value="C:virus tail"/>
    <property type="evidence" value="ECO:0007669"/>
    <property type="project" value="UniProtKB-KW"/>
</dbReference>
<evidence type="ECO:0000313" key="9">
    <source>
        <dbReference type="Proteomes" id="UP000502001"/>
    </source>
</evidence>
<dbReference type="GO" id="GO:0098994">
    <property type="term" value="P:symbiont entry into host cell via disruption of host cell envelope"/>
    <property type="evidence" value="ECO:0007669"/>
    <property type="project" value="UniProtKB-KW"/>
</dbReference>
<evidence type="ECO:0000256" key="5">
    <source>
        <dbReference type="ARBA" id="ARBA00023296"/>
    </source>
</evidence>
<comment type="subcellular location">
    <subcellularLocation>
        <location evidence="1">Virion</location>
    </subcellularLocation>
</comment>
<keyword evidence="6" id="KW-1238">Degradation of host capsule during virus entry</keyword>
<keyword evidence="4" id="KW-0946">Virion</keyword>
<evidence type="ECO:0000256" key="7">
    <source>
        <dbReference type="SAM" id="MobiDB-lite"/>
    </source>
</evidence>
<name>A0A6M3AJN5_9CAUD</name>
<keyword evidence="2" id="KW-1235">Degradation of host cell envelope components during virus entry</keyword>
<evidence type="ECO:0000313" key="8">
    <source>
        <dbReference type="EMBL" id="QGK90498.1"/>
    </source>
</evidence>
<evidence type="ECO:0000256" key="6">
    <source>
        <dbReference type="ARBA" id="ARBA00035731"/>
    </source>
</evidence>
<evidence type="ECO:0000256" key="2">
    <source>
        <dbReference type="ARBA" id="ARBA00022717"/>
    </source>
</evidence>
<evidence type="ECO:0000256" key="3">
    <source>
        <dbReference type="ARBA" id="ARBA00022732"/>
    </source>
</evidence>
<organism evidence="8 9">
    <name type="scientific">Acinetobacter phage vB_AbaP_APK87</name>
    <dbReference type="NCBI Taxonomy" id="2664209"/>
    <lineage>
        <taxon>Viruses</taxon>
        <taxon>Duplodnaviria</taxon>
        <taxon>Heunggongvirae</taxon>
        <taxon>Uroviricota</taxon>
        <taxon>Caudoviricetes</taxon>
        <taxon>Autographivirales</taxon>
        <taxon>Autoscriptoviridae</taxon>
        <taxon>Beijerinckvirinae</taxon>
        <taxon>Friunavirus</taxon>
        <taxon>Friunavirus APK87</taxon>
    </lineage>
</organism>
<evidence type="ECO:0000256" key="1">
    <source>
        <dbReference type="ARBA" id="ARBA00004328"/>
    </source>
</evidence>
<dbReference type="Proteomes" id="UP000502001">
    <property type="component" value="Segment"/>
</dbReference>
<keyword evidence="9" id="KW-1185">Reference proteome</keyword>
<protein>
    <submittedName>
        <fullName evidence="8">Tailspike protein</fullName>
    </submittedName>
</protein>
<accession>A0A6M3AJN5</accession>
<keyword evidence="3" id="KW-1227">Viral tail protein</keyword>
<dbReference type="InterPro" id="IPR011050">
    <property type="entry name" value="Pectin_lyase_fold/virulence"/>
</dbReference>
<sequence length="720" mass="77894">MNILRSFTETVVTTPTDTFPISFEYDEKYDAVHVFLDDVAVEDLGYIVSQVNAVTLKIEPAIPSGTVRIERETNIDKMLYIFDAGALFIDQNVDADFRQIVHSQQEVRDGFIKLRGDVLPLVHGLEEALKAVNEAAIAAKDAADAAVEAAEDASDALAKISGAIIAIDNIQDLLALANPTQGQVVHVRSYHAGWAMVEPYRPLGGGTFYYDTTKASVNNGVYIFNGWVRLIAGSTLSVHDAGARGDKTTSDSVAINKLMQSLWDLGLHSNGQLNPDSFTITFEGNLEYYLDEPILQAPNTTLRGNGCTLWGNARTNNGIHTAYWVNGVLTDLTPKPLETQMLFRTHIEGFLFKEFKYSMNLRGMTFGCSVVDCSTRGGIRHINSIEHYFLHVVRNKAEACELGYYFSTFSGMLQFQTVSASNCTLGFHFASAAQAVRISNIAAEHCTNGIFIEGSGNTGGISIRSSYFEGISGKAVELSTNTYGSCRIGDNFVNITGTLAKETGNCKFIIEDDNWLQSYGVLLDASTSTTSRSKTIQNPVQHNGGSSAPNSPNGTNLDKNLFNGGSCRLWACNTHEQIIAQKDTNSGNTVALHRHYFSAIPYQYYGHQGTPPSNVVPFCSHTANGGSAVTNIVITTSITANNFSTGMFNLELTHGGTNVTTLGGRFYGTNMVKDVSITNGSNNTTLTVSGANVGGVLVITVGNLTGDSSNYRCRGLIKLI</sequence>
<proteinExistence type="predicted"/>